<protein>
    <submittedName>
        <fullName evidence="1">Uncharacterized protein</fullName>
    </submittedName>
</protein>
<keyword evidence="2" id="KW-1185">Reference proteome</keyword>
<reference evidence="1 2" key="1">
    <citation type="journal article" date="2015" name="Genome Announc.">
        <title>Expanding the biotechnology potential of lactobacilli through comparative genomics of 213 strains and associated genera.</title>
        <authorList>
            <person name="Sun Z."/>
            <person name="Harris H.M."/>
            <person name="McCann A."/>
            <person name="Guo C."/>
            <person name="Argimon S."/>
            <person name="Zhang W."/>
            <person name="Yang X."/>
            <person name="Jeffery I.B."/>
            <person name="Cooney J.C."/>
            <person name="Kagawa T.F."/>
            <person name="Liu W."/>
            <person name="Song Y."/>
            <person name="Salvetti E."/>
            <person name="Wrobel A."/>
            <person name="Rasinkangas P."/>
            <person name="Parkhill J."/>
            <person name="Rea M.C."/>
            <person name="O'Sullivan O."/>
            <person name="Ritari J."/>
            <person name="Douillard F.P."/>
            <person name="Paul Ross R."/>
            <person name="Yang R."/>
            <person name="Briner A.E."/>
            <person name="Felis G.E."/>
            <person name="de Vos W.M."/>
            <person name="Barrangou R."/>
            <person name="Klaenhammer T.R."/>
            <person name="Caufield P.W."/>
            <person name="Cui Y."/>
            <person name="Zhang H."/>
            <person name="O'Toole P.W."/>
        </authorList>
    </citation>
    <scope>NUCLEOTIDE SEQUENCE [LARGE SCALE GENOMIC DNA]</scope>
    <source>
        <strain evidence="1 2">DSM 20003</strain>
    </source>
</reference>
<dbReference type="AlphaFoldDB" id="A0A0R1H765"/>
<dbReference type="Proteomes" id="UP000051461">
    <property type="component" value="Unassembled WGS sequence"/>
</dbReference>
<dbReference type="RefSeq" id="WP_057904133.1">
    <property type="nucleotide sequence ID" value="NZ_AZDA01000039.1"/>
</dbReference>
<evidence type="ECO:0000313" key="1">
    <source>
        <dbReference type="EMBL" id="KRK39780.1"/>
    </source>
</evidence>
<evidence type="ECO:0000313" key="2">
    <source>
        <dbReference type="Proteomes" id="UP000051461"/>
    </source>
</evidence>
<dbReference type="PATRIC" id="fig|1423726.3.peg.2359"/>
<accession>A0A0R1H765</accession>
<comment type="caution">
    <text evidence="1">The sequence shown here is derived from an EMBL/GenBank/DDBJ whole genome shotgun (WGS) entry which is preliminary data.</text>
</comment>
<gene>
    <name evidence="1" type="ORF">FC07_GL002273</name>
</gene>
<proteinExistence type="predicted"/>
<dbReference type="EMBL" id="AZDA01000039">
    <property type="protein sequence ID" value="KRK39780.1"/>
    <property type="molecule type" value="Genomic_DNA"/>
</dbReference>
<organism evidence="1 2">
    <name type="scientific">Loigolactobacillus bifermentans DSM 20003</name>
    <dbReference type="NCBI Taxonomy" id="1423726"/>
    <lineage>
        <taxon>Bacteria</taxon>
        <taxon>Bacillati</taxon>
        <taxon>Bacillota</taxon>
        <taxon>Bacilli</taxon>
        <taxon>Lactobacillales</taxon>
        <taxon>Lactobacillaceae</taxon>
        <taxon>Loigolactobacillus</taxon>
    </lineage>
</organism>
<name>A0A0R1H765_9LACO</name>
<sequence>MLAPSQLEQILRKTLDEQKRKILRIHQLTRLTFEVRETTGRFVYRFDCDRQLIKRYRVLPITEISGISRYQASFPYHQVIKSR</sequence>